<name>A0AAN9Z2B5_9ORTH</name>
<dbReference type="GO" id="GO:0006624">
    <property type="term" value="P:vacuolar protein processing"/>
    <property type="evidence" value="ECO:0007669"/>
    <property type="project" value="TreeGrafter"/>
</dbReference>
<evidence type="ECO:0000256" key="7">
    <source>
        <dbReference type="ARBA" id="ARBA00022807"/>
    </source>
</evidence>
<dbReference type="CDD" id="cd21115">
    <property type="entry name" value="legumain_C"/>
    <property type="match status" value="1"/>
</dbReference>
<dbReference type="EMBL" id="JAZDUA010000178">
    <property type="protein sequence ID" value="KAK7865408.1"/>
    <property type="molecule type" value="Genomic_DNA"/>
</dbReference>
<feature type="domain" description="Legumain prodomain" evidence="10">
    <location>
        <begin position="341"/>
        <end position="438"/>
    </location>
</feature>
<dbReference type="Pfam" id="PF01650">
    <property type="entry name" value="Peptidase_C13"/>
    <property type="match status" value="1"/>
</dbReference>
<protein>
    <recommendedName>
        <fullName evidence="3">legumain</fullName>
        <ecNumber evidence="3">3.4.22.34</ecNumber>
    </recommendedName>
</protein>
<keyword evidence="12" id="KW-1185">Reference proteome</keyword>
<comment type="catalytic activity">
    <reaction evidence="1">
        <text>Hydrolysis of proteins and small molecule substrates at -Asn-|-Xaa- bonds.</text>
        <dbReference type="EC" id="3.4.22.34"/>
    </reaction>
</comment>
<keyword evidence="4" id="KW-0645">Protease</keyword>
<accession>A0AAN9Z2B5</accession>
<evidence type="ECO:0000256" key="6">
    <source>
        <dbReference type="ARBA" id="ARBA00022801"/>
    </source>
</evidence>
<dbReference type="GO" id="GO:0051603">
    <property type="term" value="P:proteolysis involved in protein catabolic process"/>
    <property type="evidence" value="ECO:0007669"/>
    <property type="project" value="TreeGrafter"/>
</dbReference>
<comment type="caution">
    <text evidence="11">The sequence shown here is derived from an EMBL/GenBank/DDBJ whole genome shotgun (WGS) entry which is preliminary data.</text>
</comment>
<dbReference type="Pfam" id="PF20985">
    <property type="entry name" value="Legum_prodom"/>
    <property type="match status" value="1"/>
</dbReference>
<evidence type="ECO:0000313" key="12">
    <source>
        <dbReference type="Proteomes" id="UP001378592"/>
    </source>
</evidence>
<dbReference type="PANTHER" id="PTHR12000">
    <property type="entry name" value="HEMOGLOBINASE FAMILY MEMBER"/>
    <property type="match status" value="1"/>
</dbReference>
<dbReference type="InterPro" id="IPR048501">
    <property type="entry name" value="Legum_prodom"/>
</dbReference>
<dbReference type="GO" id="GO:0005773">
    <property type="term" value="C:vacuole"/>
    <property type="evidence" value="ECO:0007669"/>
    <property type="project" value="GOC"/>
</dbReference>
<evidence type="ECO:0000256" key="4">
    <source>
        <dbReference type="ARBA" id="ARBA00022670"/>
    </source>
</evidence>
<evidence type="ECO:0000256" key="1">
    <source>
        <dbReference type="ARBA" id="ARBA00000810"/>
    </source>
</evidence>
<dbReference type="InterPro" id="IPR001096">
    <property type="entry name" value="Peptidase_C13"/>
</dbReference>
<dbReference type="GO" id="GO:0004197">
    <property type="term" value="F:cysteine-type endopeptidase activity"/>
    <property type="evidence" value="ECO:0007669"/>
    <property type="project" value="UniProtKB-EC"/>
</dbReference>
<proteinExistence type="inferred from homology"/>
<dbReference type="PRINTS" id="PR00776">
    <property type="entry name" value="HEMOGLOBNASE"/>
</dbReference>
<dbReference type="FunFam" id="3.40.50.1460:FF:000006">
    <property type="entry name" value="Legumain"/>
    <property type="match status" value="1"/>
</dbReference>
<feature type="signal peptide" evidence="9">
    <location>
        <begin position="1"/>
        <end position="23"/>
    </location>
</feature>
<dbReference type="Gene3D" id="1.10.132.130">
    <property type="match status" value="1"/>
</dbReference>
<gene>
    <name evidence="11" type="ORF">R5R35_001887</name>
</gene>
<evidence type="ECO:0000256" key="9">
    <source>
        <dbReference type="SAM" id="SignalP"/>
    </source>
</evidence>
<evidence type="ECO:0000313" key="11">
    <source>
        <dbReference type="EMBL" id="KAK7865408.1"/>
    </source>
</evidence>
<organism evidence="11 12">
    <name type="scientific">Gryllus longicercus</name>
    <dbReference type="NCBI Taxonomy" id="2509291"/>
    <lineage>
        <taxon>Eukaryota</taxon>
        <taxon>Metazoa</taxon>
        <taxon>Ecdysozoa</taxon>
        <taxon>Arthropoda</taxon>
        <taxon>Hexapoda</taxon>
        <taxon>Insecta</taxon>
        <taxon>Pterygota</taxon>
        <taxon>Neoptera</taxon>
        <taxon>Polyneoptera</taxon>
        <taxon>Orthoptera</taxon>
        <taxon>Ensifera</taxon>
        <taxon>Gryllidea</taxon>
        <taxon>Grylloidea</taxon>
        <taxon>Gryllidae</taxon>
        <taxon>Gryllinae</taxon>
        <taxon>Gryllus</taxon>
    </lineage>
</organism>
<dbReference type="Gene3D" id="3.40.50.1460">
    <property type="match status" value="1"/>
</dbReference>
<keyword evidence="6" id="KW-0378">Hydrolase</keyword>
<feature type="chain" id="PRO_5042816027" description="legumain" evidence="9">
    <location>
        <begin position="24"/>
        <end position="448"/>
    </location>
</feature>
<evidence type="ECO:0000256" key="2">
    <source>
        <dbReference type="ARBA" id="ARBA00009941"/>
    </source>
</evidence>
<feature type="active site" evidence="8">
    <location>
        <position position="151"/>
    </location>
</feature>
<evidence type="ECO:0000256" key="8">
    <source>
        <dbReference type="PIRSR" id="PIRSR019663-1"/>
    </source>
</evidence>
<keyword evidence="5 9" id="KW-0732">Signal</keyword>
<dbReference type="Proteomes" id="UP001378592">
    <property type="component" value="Unassembled WGS sequence"/>
</dbReference>
<dbReference type="EC" id="3.4.22.34" evidence="3"/>
<dbReference type="InterPro" id="IPR046427">
    <property type="entry name" value="Legumain_prodom_sf"/>
</dbReference>
<sequence>MANSVFLVSVWTFVTFVTWSCSGSRLPEGEIWAVLVAGSNGYGNYRHQADVCHAYHVLREHGVPADHIITMMYDDIAYSPENPYPGTIINAVNGSNVYEGVFRDYIGKDVNSTNFLKVITGDAEGLQGVGSGRVLKSSGPNDHVFINFVDHGADYLICFPNDTDELYAPDLLKAFMEMSEKEMYAKMVVYIEACESGSLFDNFLSNKLNIFAVTAAKRDQDSYACCWDAKVEAYLGDVFSVNWMEDSDSENLEEETLSEQYSVVVKETNTSNPQEFGTLSIGRLPVGQFMGTKQFPKPSKSTIRCADEVGSPNVPIAVLQRKLEKKIADKSTAEITHLESQIRTLFKNRRSVDHVMEHLLSIAYGSDEEFITQVLKAKSELTMERFSCYKRLAKHWFSNCYGHSTSPYGLQKLNIFANICMEDTESAEKMINAMNAICPLIKVKNGIL</sequence>
<keyword evidence="7" id="KW-0788">Thiol protease</keyword>
<evidence type="ECO:0000256" key="3">
    <source>
        <dbReference type="ARBA" id="ARBA00012628"/>
    </source>
</evidence>
<dbReference type="PANTHER" id="PTHR12000:SF42">
    <property type="entry name" value="LEGUMAIN"/>
    <property type="match status" value="1"/>
</dbReference>
<dbReference type="AlphaFoldDB" id="A0AAN9Z2B5"/>
<evidence type="ECO:0000256" key="5">
    <source>
        <dbReference type="ARBA" id="ARBA00022729"/>
    </source>
</evidence>
<feature type="active site" description="Nucleophile" evidence="8">
    <location>
        <position position="194"/>
    </location>
</feature>
<evidence type="ECO:0000259" key="10">
    <source>
        <dbReference type="Pfam" id="PF20985"/>
    </source>
</evidence>
<reference evidence="11 12" key="1">
    <citation type="submission" date="2024-03" db="EMBL/GenBank/DDBJ databases">
        <title>The genome assembly and annotation of the cricket Gryllus longicercus Weissman &amp; Gray.</title>
        <authorList>
            <person name="Szrajer S."/>
            <person name="Gray D."/>
            <person name="Ylla G."/>
        </authorList>
    </citation>
    <scope>NUCLEOTIDE SEQUENCE [LARGE SCALE GENOMIC DNA]</scope>
    <source>
        <strain evidence="11">DAG 2021-001</strain>
        <tissue evidence="11">Whole body minus gut</tissue>
    </source>
</reference>
<dbReference type="PIRSF" id="PIRSF019663">
    <property type="entry name" value="Legumain"/>
    <property type="match status" value="1"/>
</dbReference>
<comment type="similarity">
    <text evidence="2">Belongs to the peptidase C13 family.</text>
</comment>